<dbReference type="Gene3D" id="3.30.300.30">
    <property type="match status" value="1"/>
</dbReference>
<accession>A0A367V5Q4</accession>
<evidence type="ECO:0000313" key="8">
    <source>
        <dbReference type="EMBL" id="RCK20538.1"/>
    </source>
</evidence>
<evidence type="ECO:0000256" key="3">
    <source>
        <dbReference type="ARBA" id="ARBA00051915"/>
    </source>
</evidence>
<evidence type="ECO:0000256" key="2">
    <source>
        <dbReference type="ARBA" id="ARBA00022598"/>
    </source>
</evidence>
<dbReference type="PANTHER" id="PTHR43201">
    <property type="entry name" value="ACYL-COA SYNTHETASE"/>
    <property type="match status" value="1"/>
</dbReference>
<comment type="similarity">
    <text evidence="1">Belongs to the ATP-dependent AMP-binding enzyme family.</text>
</comment>
<evidence type="ECO:0000259" key="6">
    <source>
        <dbReference type="Pfam" id="PF00501"/>
    </source>
</evidence>
<reference evidence="8 9" key="1">
    <citation type="submission" date="2014-07" db="EMBL/GenBank/DDBJ databases">
        <title>Draft genome sequence of Thalassospira profundimaris R8-17.</title>
        <authorList>
            <person name="Lai Q."/>
            <person name="Shao Z."/>
        </authorList>
    </citation>
    <scope>NUCLEOTIDE SEQUENCE [LARGE SCALE GENOMIC DNA]</scope>
    <source>
        <strain evidence="8 9">R8-17</strain>
    </source>
</reference>
<dbReference type="InterPro" id="IPR045851">
    <property type="entry name" value="AMP-bd_C_sf"/>
</dbReference>
<gene>
    <name evidence="8" type="ORF">TH6_15880</name>
</gene>
<dbReference type="Pfam" id="PF00501">
    <property type="entry name" value="AMP-binding"/>
    <property type="match status" value="1"/>
</dbReference>
<feature type="domain" description="AMP-dependent synthetase/ligase" evidence="6">
    <location>
        <begin position="25"/>
        <end position="363"/>
    </location>
</feature>
<evidence type="ECO:0000313" key="9">
    <source>
        <dbReference type="Proteomes" id="UP000253061"/>
    </source>
</evidence>
<dbReference type="EMBL" id="JPWB01000007">
    <property type="protein sequence ID" value="RCK20538.1"/>
    <property type="molecule type" value="Genomic_DNA"/>
</dbReference>
<name>A0A367V5Q4_9PROT</name>
<dbReference type="PROSITE" id="PS00455">
    <property type="entry name" value="AMP_BINDING"/>
    <property type="match status" value="1"/>
</dbReference>
<dbReference type="Gene3D" id="3.40.50.12780">
    <property type="entry name" value="N-terminal domain of ligase-like"/>
    <property type="match status" value="1"/>
</dbReference>
<dbReference type="Proteomes" id="UP000253061">
    <property type="component" value="Unassembled WGS sequence"/>
</dbReference>
<comment type="caution">
    <text evidence="8">The sequence shown here is derived from an EMBL/GenBank/DDBJ whole genome shotgun (WGS) entry which is preliminary data.</text>
</comment>
<keyword evidence="2" id="KW-0436">Ligase</keyword>
<dbReference type="GO" id="GO:0031956">
    <property type="term" value="F:medium-chain fatty acid-CoA ligase activity"/>
    <property type="evidence" value="ECO:0007669"/>
    <property type="project" value="TreeGrafter"/>
</dbReference>
<dbReference type="SUPFAM" id="SSF56801">
    <property type="entry name" value="Acetyl-CoA synthetase-like"/>
    <property type="match status" value="1"/>
</dbReference>
<evidence type="ECO:0000256" key="1">
    <source>
        <dbReference type="ARBA" id="ARBA00006432"/>
    </source>
</evidence>
<dbReference type="NCBIfam" id="NF005702">
    <property type="entry name" value="PRK07514.1"/>
    <property type="match status" value="1"/>
</dbReference>
<dbReference type="PANTHER" id="PTHR43201:SF8">
    <property type="entry name" value="ACYL-COA SYNTHETASE FAMILY MEMBER 3"/>
    <property type="match status" value="1"/>
</dbReference>
<dbReference type="EC" id="6.2.1.44" evidence="4"/>
<dbReference type="FunFam" id="3.30.300.30:FF:000008">
    <property type="entry name" value="2,3-dihydroxybenzoate-AMP ligase"/>
    <property type="match status" value="1"/>
</dbReference>
<comment type="catalytic activity">
    <reaction evidence="3">
        <text>3-(methylsulfanyl)propanoate + ATP + CoA = 3-(methylsulfanyl)propanoyl-CoA + AMP + diphosphate</text>
        <dbReference type="Rhea" id="RHEA:43052"/>
        <dbReference type="ChEBI" id="CHEBI:30616"/>
        <dbReference type="ChEBI" id="CHEBI:33019"/>
        <dbReference type="ChEBI" id="CHEBI:49016"/>
        <dbReference type="ChEBI" id="CHEBI:57287"/>
        <dbReference type="ChEBI" id="CHEBI:82815"/>
        <dbReference type="ChEBI" id="CHEBI:456215"/>
        <dbReference type="EC" id="6.2.1.44"/>
    </reaction>
    <physiologicalReaction direction="left-to-right" evidence="3">
        <dbReference type="Rhea" id="RHEA:43053"/>
    </physiologicalReaction>
</comment>
<dbReference type="InterPro" id="IPR000873">
    <property type="entry name" value="AMP-dep_synth/lig_dom"/>
</dbReference>
<protein>
    <recommendedName>
        <fullName evidence="5">3-methylmercaptopropionyl-CoA ligase</fullName>
        <ecNumber evidence="4">6.2.1.44</ecNumber>
    </recommendedName>
</protein>
<dbReference type="CDD" id="cd05941">
    <property type="entry name" value="MCS"/>
    <property type="match status" value="1"/>
</dbReference>
<feature type="domain" description="AMP-binding enzyme C-terminal" evidence="7">
    <location>
        <begin position="414"/>
        <end position="489"/>
    </location>
</feature>
<dbReference type="InterPro" id="IPR020845">
    <property type="entry name" value="AMP-binding_CS"/>
</dbReference>
<organism evidence="8 9">
    <name type="scientific">Thalassospira profundimaris</name>
    <dbReference type="NCBI Taxonomy" id="502049"/>
    <lineage>
        <taxon>Bacteria</taxon>
        <taxon>Pseudomonadati</taxon>
        <taxon>Pseudomonadota</taxon>
        <taxon>Alphaproteobacteria</taxon>
        <taxon>Rhodospirillales</taxon>
        <taxon>Thalassospiraceae</taxon>
        <taxon>Thalassospira</taxon>
    </lineage>
</organism>
<dbReference type="InterPro" id="IPR025110">
    <property type="entry name" value="AMP-bd_C"/>
</dbReference>
<dbReference type="AlphaFoldDB" id="A0A367V5Q4"/>
<dbReference type="GO" id="GO:0006631">
    <property type="term" value="P:fatty acid metabolic process"/>
    <property type="evidence" value="ECO:0007669"/>
    <property type="project" value="TreeGrafter"/>
</dbReference>
<evidence type="ECO:0000256" key="4">
    <source>
        <dbReference type="ARBA" id="ARBA00066616"/>
    </source>
</evidence>
<sequence length="505" mass="54736">MTNSLFMRIRDRFPSDLSSVLIETPGGKTYSYGDAETASAQIAGLLTSLGAKKGDRVAVQVDKSPEALFLYLGCIRAGLVYLPLNTAYQAGELAYFMDNASPVIFVCQPHREDEVKAIANDQGVAHVLTLGMESEGSLMDGAASQPSDFAPVACDDDALAAILYTSGTTGKPKGAMMTQMNLWSNAATLEKLWGFNGDDTLLHALPIFHTHGLFIACHCVMLSGSKMFFLPKFDRDQVMSLLPRSTVMMGVPTFYVRLLSGEDFTADVTSNMRLFISGSAPLLPETFTAFKERTGKALLERYGMTEMGMATSNPLVGERIVHTVGPALPDVDVRVCDEDGSVLGTDEIGVLEARGPNVFSGYWQMPEKTAEEFREGGFFITGDIAKIDAKGYVHIVGRAKDLVISGGFNVYPKEIETLIDKMDGVVESAVIGVQHPDFGEAVVAVIVPEEKGGLSEEGVIATIKSELANFKVPKRVFFVDELPRNAMGKVQKNVLREEHKALFAN</sequence>
<dbReference type="RefSeq" id="WP_062954823.1">
    <property type="nucleotide sequence ID" value="NZ_JPWB01000007.1"/>
</dbReference>
<dbReference type="Pfam" id="PF13193">
    <property type="entry name" value="AMP-binding_C"/>
    <property type="match status" value="1"/>
</dbReference>
<proteinExistence type="inferred from homology"/>
<evidence type="ECO:0000256" key="5">
    <source>
        <dbReference type="ARBA" id="ARBA00067668"/>
    </source>
</evidence>
<dbReference type="InterPro" id="IPR042099">
    <property type="entry name" value="ANL_N_sf"/>
</dbReference>
<evidence type="ECO:0000259" key="7">
    <source>
        <dbReference type="Pfam" id="PF13193"/>
    </source>
</evidence>